<dbReference type="AlphaFoldDB" id="A0A1X7CLV2"/>
<dbReference type="PROSITE" id="PS51078">
    <property type="entry name" value="ICLR_ED"/>
    <property type="match status" value="1"/>
</dbReference>
<proteinExistence type="predicted"/>
<dbReference type="InterPro" id="IPR050707">
    <property type="entry name" value="HTH_MetabolicPath_Reg"/>
</dbReference>
<keyword evidence="1" id="KW-0805">Transcription regulation</keyword>
<dbReference type="STRING" id="464029.SAMN02982989_0526"/>
<dbReference type="SUPFAM" id="SSF55781">
    <property type="entry name" value="GAF domain-like"/>
    <property type="match status" value="1"/>
</dbReference>
<reference evidence="7" key="1">
    <citation type="submission" date="2017-04" db="EMBL/GenBank/DDBJ databases">
        <authorList>
            <person name="Varghese N."/>
            <person name="Submissions S."/>
        </authorList>
    </citation>
    <scope>NUCLEOTIDE SEQUENCE [LARGE SCALE GENOMIC DNA]</scope>
    <source>
        <strain evidence="7">B4P</strain>
    </source>
</reference>
<dbReference type="Proteomes" id="UP000192903">
    <property type="component" value="Unassembled WGS sequence"/>
</dbReference>
<dbReference type="PROSITE" id="PS51077">
    <property type="entry name" value="HTH_ICLR"/>
    <property type="match status" value="1"/>
</dbReference>
<dbReference type="SUPFAM" id="SSF46785">
    <property type="entry name" value="Winged helix' DNA-binding domain"/>
    <property type="match status" value="1"/>
</dbReference>
<dbReference type="InterPro" id="IPR005471">
    <property type="entry name" value="Tscrpt_reg_IclR_N"/>
</dbReference>
<name>A0A1X7CLV2_9HYPH</name>
<evidence type="ECO:0000256" key="3">
    <source>
        <dbReference type="ARBA" id="ARBA00023163"/>
    </source>
</evidence>
<dbReference type="Gene3D" id="1.10.10.10">
    <property type="entry name" value="Winged helix-like DNA-binding domain superfamily/Winged helix DNA-binding domain"/>
    <property type="match status" value="1"/>
</dbReference>
<accession>A0A1X7CLV2</accession>
<evidence type="ECO:0000259" key="4">
    <source>
        <dbReference type="PROSITE" id="PS51077"/>
    </source>
</evidence>
<evidence type="ECO:0000313" key="7">
    <source>
        <dbReference type="Proteomes" id="UP000192903"/>
    </source>
</evidence>
<protein>
    <submittedName>
        <fullName evidence="6">Transcriptional regulator, IclR family</fullName>
    </submittedName>
</protein>
<feature type="domain" description="HTH iclR-type" evidence="4">
    <location>
        <begin position="23"/>
        <end position="84"/>
    </location>
</feature>
<feature type="domain" description="IclR-ED" evidence="5">
    <location>
        <begin position="85"/>
        <end position="268"/>
    </location>
</feature>
<dbReference type="InterPro" id="IPR014757">
    <property type="entry name" value="Tscrpt_reg_IclR_C"/>
</dbReference>
<dbReference type="SMART" id="SM00346">
    <property type="entry name" value="HTH_ICLR"/>
    <property type="match status" value="1"/>
</dbReference>
<dbReference type="GO" id="GO:0003700">
    <property type="term" value="F:DNA-binding transcription factor activity"/>
    <property type="evidence" value="ECO:0007669"/>
    <property type="project" value="TreeGrafter"/>
</dbReference>
<dbReference type="InterPro" id="IPR029016">
    <property type="entry name" value="GAF-like_dom_sf"/>
</dbReference>
<keyword evidence="2" id="KW-0238">DNA-binding</keyword>
<evidence type="ECO:0000259" key="5">
    <source>
        <dbReference type="PROSITE" id="PS51078"/>
    </source>
</evidence>
<evidence type="ECO:0000256" key="2">
    <source>
        <dbReference type="ARBA" id="ARBA00023125"/>
    </source>
</evidence>
<dbReference type="GO" id="GO:0045892">
    <property type="term" value="P:negative regulation of DNA-templated transcription"/>
    <property type="evidence" value="ECO:0007669"/>
    <property type="project" value="TreeGrafter"/>
</dbReference>
<dbReference type="PANTHER" id="PTHR30136">
    <property type="entry name" value="HELIX-TURN-HELIX TRANSCRIPTIONAL REGULATOR, ICLR FAMILY"/>
    <property type="match status" value="1"/>
</dbReference>
<evidence type="ECO:0000313" key="6">
    <source>
        <dbReference type="EMBL" id="SME99030.1"/>
    </source>
</evidence>
<organism evidence="6 7">
    <name type="scientific">Xaviernesmea oryzae</name>
    <dbReference type="NCBI Taxonomy" id="464029"/>
    <lineage>
        <taxon>Bacteria</taxon>
        <taxon>Pseudomonadati</taxon>
        <taxon>Pseudomonadota</taxon>
        <taxon>Alphaproteobacteria</taxon>
        <taxon>Hyphomicrobiales</taxon>
        <taxon>Rhizobiaceae</taxon>
        <taxon>Rhizobium/Agrobacterium group</taxon>
        <taxon>Xaviernesmea</taxon>
    </lineage>
</organism>
<dbReference type="InterPro" id="IPR036390">
    <property type="entry name" value="WH_DNA-bd_sf"/>
</dbReference>
<dbReference type="InterPro" id="IPR036388">
    <property type="entry name" value="WH-like_DNA-bd_sf"/>
</dbReference>
<dbReference type="Gene3D" id="3.30.450.40">
    <property type="match status" value="1"/>
</dbReference>
<keyword evidence="3" id="KW-0804">Transcription</keyword>
<dbReference type="GO" id="GO:0003677">
    <property type="term" value="F:DNA binding"/>
    <property type="evidence" value="ECO:0007669"/>
    <property type="project" value="UniProtKB-KW"/>
</dbReference>
<keyword evidence="7" id="KW-1185">Reference proteome</keyword>
<gene>
    <name evidence="6" type="ORF">SAMN02982989_0526</name>
</gene>
<dbReference type="PANTHER" id="PTHR30136:SF24">
    <property type="entry name" value="HTH-TYPE TRANSCRIPTIONAL REPRESSOR ALLR"/>
    <property type="match status" value="1"/>
</dbReference>
<sequence length="276" mass="30544">MYPAGLMSRAVEESGSILRKKAVNSLERLQAVLDVFTEDHLEWTPEELMEELGYSRPTLYRYLKILKDRGFLTSMPNTGFTLGPRVVEMDYLLRKSDNLLLSGEPYLHQLTGRYECTALLVRWYGEKILCVDSLSSSREAISSYPRGRPMPLSRGAIGRSIVAFLPRRNLVPLIQRTLEEWQAAGVGDTVEAVLDALRSVRKRGYALAYGEVTPGVVGFAAPIFDAGQSPIASFSVTIAQELVSGSVAEEIGREVKRAADEISAALASHRHKVLSQ</sequence>
<dbReference type="EMBL" id="FXAF01000001">
    <property type="protein sequence ID" value="SME99030.1"/>
    <property type="molecule type" value="Genomic_DNA"/>
</dbReference>
<evidence type="ECO:0000256" key="1">
    <source>
        <dbReference type="ARBA" id="ARBA00023015"/>
    </source>
</evidence>
<dbReference type="Pfam" id="PF01614">
    <property type="entry name" value="IclR_C"/>
    <property type="match status" value="1"/>
</dbReference>
<dbReference type="Pfam" id="PF09339">
    <property type="entry name" value="HTH_IclR"/>
    <property type="match status" value="1"/>
</dbReference>